<dbReference type="VEuPathDB" id="FungiDB:PC110_g1342"/>
<comment type="caution">
    <text evidence="1">The sequence shown here is derived from an EMBL/GenBank/DDBJ whole genome shotgun (WGS) entry which is preliminary data.</text>
</comment>
<dbReference type="Proteomes" id="UP000688947">
    <property type="component" value="Unassembled WGS sequence"/>
</dbReference>
<name>A0A8T1TX64_9STRA</name>
<dbReference type="OrthoDB" id="119304at2759"/>
<dbReference type="VEuPathDB" id="FungiDB:PC110_g1341"/>
<accession>A0A8T1TX64</accession>
<evidence type="ECO:0000313" key="1">
    <source>
        <dbReference type="EMBL" id="KAG6947563.1"/>
    </source>
</evidence>
<gene>
    <name evidence="1" type="ORF">JG687_00016023</name>
</gene>
<sequence>MSDSLLGPQLAKSKFTPKQVASFYFKPLLAEQGDPTGLQICKACRKTRKHAPKTGYTNLVSHVRSDYPRFEVEMEAASTAATGTLIPWVRQKASNRYAWIDWIVKGNLPFAFVEMETTRKYPNLVPVCEETITHDMELITKAAAKNIGEELPKDFGVIPDDCTFGSEYYMAVFLPPYEDDLDQVQLLMKHLRTIKQAANLQLKTPLKSKLRQETRWGSTYSMLACYFELREFLSADDEDLSVSKKLQCDDLYLRDARDLLDGLLEVQPSIFNCLEPNADIVHSPDFESGVVKVLSGLVKRLSRGERSALQPLKKAAKPSAPAPKPVKMGIADRILKKRKTESTPCAFELLDVIPSTSNIVERLFSSARMVLRYKRSRLSPFTLKMILFLRVNETYWDVTTVDACI</sequence>
<dbReference type="AlphaFoldDB" id="A0A8T1TX64"/>
<dbReference type="PANTHER" id="PTHR40866:SF1">
    <property type="entry name" value="BED-TYPE DOMAIN-CONTAINING PROTEIN"/>
    <property type="match status" value="1"/>
</dbReference>
<reference evidence="1" key="1">
    <citation type="submission" date="2021-01" db="EMBL/GenBank/DDBJ databases">
        <title>Phytophthora aleatoria, a newly-described species from Pinus radiata is distinct from Phytophthora cactorum isolates based on comparative genomics.</title>
        <authorList>
            <person name="Mcdougal R."/>
            <person name="Panda P."/>
            <person name="Williams N."/>
            <person name="Studholme D.J."/>
        </authorList>
    </citation>
    <scope>NUCLEOTIDE SEQUENCE</scope>
    <source>
        <strain evidence="1">NZFS 3830</strain>
    </source>
</reference>
<dbReference type="EMBL" id="JAENGZ010001527">
    <property type="protein sequence ID" value="KAG6947563.1"/>
    <property type="molecule type" value="Genomic_DNA"/>
</dbReference>
<proteinExistence type="predicted"/>
<evidence type="ECO:0000313" key="2">
    <source>
        <dbReference type="Proteomes" id="UP000688947"/>
    </source>
</evidence>
<protein>
    <submittedName>
        <fullName evidence="1">Uncharacterized protein</fullName>
    </submittedName>
</protein>
<organism evidence="1 2">
    <name type="scientific">Phytophthora cactorum</name>
    <dbReference type="NCBI Taxonomy" id="29920"/>
    <lineage>
        <taxon>Eukaryota</taxon>
        <taxon>Sar</taxon>
        <taxon>Stramenopiles</taxon>
        <taxon>Oomycota</taxon>
        <taxon>Peronosporomycetes</taxon>
        <taxon>Peronosporales</taxon>
        <taxon>Peronosporaceae</taxon>
        <taxon>Phytophthora</taxon>
    </lineage>
</organism>
<dbReference type="PANTHER" id="PTHR40866">
    <property type="entry name" value="BED-TYPE DOMAIN-CONTAINING PROTEIN"/>
    <property type="match status" value="1"/>
</dbReference>